<dbReference type="Pfam" id="PF01243">
    <property type="entry name" value="PNPOx_N"/>
    <property type="match status" value="1"/>
</dbReference>
<dbReference type="NCBIfam" id="NF004231">
    <property type="entry name" value="PRK05679.1"/>
    <property type="match status" value="1"/>
</dbReference>
<evidence type="ECO:0000256" key="6">
    <source>
        <dbReference type="HAMAP-Rule" id="MF_01629"/>
    </source>
</evidence>
<feature type="binding site" evidence="6 7">
    <location>
        <begin position="65"/>
        <end position="70"/>
    </location>
    <ligand>
        <name>FMN</name>
        <dbReference type="ChEBI" id="CHEBI:58210"/>
    </ligand>
</feature>
<comment type="cofactor">
    <cofactor evidence="6 7">
        <name>FMN</name>
        <dbReference type="ChEBI" id="CHEBI:58210"/>
    </cofactor>
    <text evidence="6 7">Binds 1 FMN per subunit.</text>
</comment>
<feature type="binding site" evidence="6">
    <location>
        <position position="135"/>
    </location>
    <ligand>
        <name>substrate</name>
    </ligand>
</feature>
<feature type="domain" description="Pyridoxamine 5'-phosphate oxidase N-terminal" evidence="8">
    <location>
        <begin position="40"/>
        <end position="160"/>
    </location>
</feature>
<dbReference type="PROSITE" id="PS01064">
    <property type="entry name" value="PYRIDOX_OXIDASE"/>
    <property type="match status" value="1"/>
</dbReference>
<feature type="binding site" evidence="6 7">
    <location>
        <position position="199"/>
    </location>
    <ligand>
        <name>FMN</name>
        <dbReference type="ChEBI" id="CHEBI:58210"/>
    </ligand>
</feature>
<evidence type="ECO:0000313" key="10">
    <source>
        <dbReference type="EMBL" id="AHC73535.1"/>
    </source>
</evidence>
<dbReference type="STRING" id="1401328.P856_310"/>
<comment type="pathway">
    <text evidence="6">Cofactor metabolism; pyridoxal 5'-phosphate salvage; pyridoxal 5'-phosphate from pyridoxamine 5'-phosphate: step 1/1.</text>
</comment>
<dbReference type="AlphaFoldDB" id="V9TW33"/>
<keyword evidence="4 6" id="KW-0560">Oxidoreductase</keyword>
<dbReference type="eggNOG" id="COG0259">
    <property type="taxonomic scope" value="Bacteria"/>
</dbReference>
<dbReference type="GO" id="GO:0008615">
    <property type="term" value="P:pyridoxine biosynthetic process"/>
    <property type="evidence" value="ECO:0007669"/>
    <property type="project" value="UniProtKB-UniRule"/>
</dbReference>
<dbReference type="EMBL" id="CP006745">
    <property type="protein sequence ID" value="AHC73535.1"/>
    <property type="molecule type" value="Genomic_DNA"/>
</dbReference>
<dbReference type="Gene3D" id="2.30.110.10">
    <property type="entry name" value="Electron Transport, Fmn-binding Protein, Chain A"/>
    <property type="match status" value="1"/>
</dbReference>
<comment type="similarity">
    <text evidence="1 6">Belongs to the pyridoxamine 5'-phosphate oxidase family.</text>
</comment>
<feature type="binding site" evidence="6 7">
    <location>
        <begin position="80"/>
        <end position="81"/>
    </location>
    <ligand>
        <name>FMN</name>
        <dbReference type="ChEBI" id="CHEBI:58210"/>
    </ligand>
</feature>
<evidence type="ECO:0000259" key="8">
    <source>
        <dbReference type="Pfam" id="PF01243"/>
    </source>
</evidence>
<dbReference type="HAMAP" id="MF_01629">
    <property type="entry name" value="PdxH"/>
    <property type="match status" value="1"/>
</dbReference>
<comment type="catalytic activity">
    <reaction evidence="6">
        <text>pyridoxine 5'-phosphate + O2 = pyridoxal 5'-phosphate + H2O2</text>
        <dbReference type="Rhea" id="RHEA:15149"/>
        <dbReference type="ChEBI" id="CHEBI:15379"/>
        <dbReference type="ChEBI" id="CHEBI:16240"/>
        <dbReference type="ChEBI" id="CHEBI:58589"/>
        <dbReference type="ChEBI" id="CHEBI:597326"/>
        <dbReference type="EC" id="1.4.3.5"/>
    </reaction>
</comment>
<dbReference type="InterPro" id="IPR019576">
    <property type="entry name" value="Pyridoxamine_oxidase_dimer_C"/>
</dbReference>
<feature type="binding site" evidence="6">
    <location>
        <position position="70"/>
    </location>
    <ligand>
        <name>substrate</name>
    </ligand>
</feature>
<feature type="domain" description="Pyridoxine 5'-phosphate oxidase dimerisation C-terminal" evidence="9">
    <location>
        <begin position="176"/>
        <end position="218"/>
    </location>
</feature>
<comment type="pathway">
    <text evidence="6">Cofactor metabolism; pyridoxal 5'-phosphate salvage; pyridoxal 5'-phosphate from pyridoxine 5'-phosphate: step 1/1.</text>
</comment>
<dbReference type="Pfam" id="PF10590">
    <property type="entry name" value="PNP_phzG_C"/>
    <property type="match status" value="1"/>
</dbReference>
<dbReference type="Proteomes" id="UP000018700">
    <property type="component" value="Chromosome"/>
</dbReference>
<dbReference type="SUPFAM" id="SSF50475">
    <property type="entry name" value="FMN-binding split barrel"/>
    <property type="match status" value="1"/>
</dbReference>
<keyword evidence="11" id="KW-1185">Reference proteome</keyword>
<proteinExistence type="inferred from homology"/>
<dbReference type="InterPro" id="IPR000659">
    <property type="entry name" value="Pyridox_Oxase"/>
</dbReference>
<evidence type="ECO:0000256" key="3">
    <source>
        <dbReference type="ARBA" id="ARBA00022643"/>
    </source>
</evidence>
<sequence length="218" mass="25430">MFYTGLPNEKLGENLMSVENTVFEPRTDSPFEQFRVWLAEASEFEDDVSAMTLATADSRGRPSARIVLMKKYNENGIVFYTNTKSQKGLELAINPFAALLFYWRSIRSQVRFEGTVVPVTMAEADEYYASRPRNSKIAAWASKQSRPLADRAILMQAVDYFDNKYSKTSVPRPPYWSGYLLSPRRIEFWRDKEFRLHDRFVFTREAESCPWSLQRLFP</sequence>
<protein>
    <recommendedName>
        <fullName evidence="6">Pyridoxine/pyridoxamine 5'-phosphate oxidase</fullName>
        <ecNumber evidence="6">1.4.3.5</ecNumber>
    </recommendedName>
    <alternativeName>
        <fullName evidence="6">PNP/PMP oxidase</fullName>
        <shortName evidence="6">PNPOx</shortName>
    </alternativeName>
    <alternativeName>
        <fullName evidence="6">Pyridoxal 5'-phosphate synthase</fullName>
    </alternativeName>
</protein>
<feature type="binding site" evidence="6 7">
    <location>
        <position position="109"/>
    </location>
    <ligand>
        <name>FMN</name>
        <dbReference type="ChEBI" id="CHEBI:58210"/>
    </ligand>
</feature>
<dbReference type="GO" id="GO:0004733">
    <property type="term" value="F:pyridoxamine phosphate oxidase activity"/>
    <property type="evidence" value="ECO:0007669"/>
    <property type="project" value="UniProtKB-UniRule"/>
</dbReference>
<comment type="caution">
    <text evidence="6">Lacks conserved residue(s) required for the propagation of feature annotation.</text>
</comment>
<accession>V9TW33</accession>
<name>V9TW33_9PROT</name>
<feature type="binding site" evidence="6">
    <location>
        <position position="127"/>
    </location>
    <ligand>
        <name>substrate</name>
    </ligand>
</feature>
<feature type="binding site" evidence="6">
    <location>
        <position position="131"/>
    </location>
    <ligand>
        <name>substrate</name>
    </ligand>
</feature>
<dbReference type="PIRSF" id="PIRSF000190">
    <property type="entry name" value="Pyd_amn-ph_oxd"/>
    <property type="match status" value="1"/>
</dbReference>
<dbReference type="InterPro" id="IPR019740">
    <property type="entry name" value="Pyridox_Oxase_CS"/>
</dbReference>
<evidence type="ECO:0000256" key="5">
    <source>
        <dbReference type="ARBA" id="ARBA00023096"/>
    </source>
</evidence>
<keyword evidence="2 6" id="KW-0285">Flavoprotein</keyword>
<feature type="binding site" evidence="6 7">
    <location>
        <position position="189"/>
    </location>
    <ligand>
        <name>FMN</name>
        <dbReference type="ChEBI" id="CHEBI:58210"/>
    </ligand>
</feature>
<feature type="binding site" evidence="6 7">
    <location>
        <position position="87"/>
    </location>
    <ligand>
        <name>FMN</name>
        <dbReference type="ChEBI" id="CHEBI:58210"/>
    </ligand>
</feature>
<evidence type="ECO:0000256" key="2">
    <source>
        <dbReference type="ARBA" id="ARBA00022630"/>
    </source>
</evidence>
<reference evidence="10 11" key="1">
    <citation type="journal article" date="2013" name="PLoS ONE">
        <title>Bacterial endosymbiosis in a chordate host: long-term co-evolution and conservation of secondary metabolism.</title>
        <authorList>
            <person name="Kwan J.C."/>
            <person name="Schmidt E.W."/>
        </authorList>
    </citation>
    <scope>NUCLEOTIDE SEQUENCE [LARGE SCALE GENOMIC DNA]</scope>
    <source>
        <strain evidence="11">faulkneri L5</strain>
    </source>
</reference>
<feature type="binding site" evidence="6 7">
    <location>
        <begin position="144"/>
        <end position="145"/>
    </location>
    <ligand>
        <name>FMN</name>
        <dbReference type="ChEBI" id="CHEBI:58210"/>
    </ligand>
</feature>
<dbReference type="PATRIC" id="fig|1401328.3.peg.299"/>
<dbReference type="InterPro" id="IPR012349">
    <property type="entry name" value="Split_barrel_FMN-bd"/>
</dbReference>
<keyword evidence="3 6" id="KW-0288">FMN</keyword>
<keyword evidence="5 6" id="KW-0664">Pyridoxine biosynthesis</keyword>
<feature type="binding site" evidence="6">
    <location>
        <begin position="195"/>
        <end position="197"/>
    </location>
    <ligand>
        <name>substrate</name>
    </ligand>
</feature>
<dbReference type="GO" id="GO:0010181">
    <property type="term" value="F:FMN binding"/>
    <property type="evidence" value="ECO:0007669"/>
    <property type="project" value="UniProtKB-UniRule"/>
</dbReference>
<evidence type="ECO:0000313" key="11">
    <source>
        <dbReference type="Proteomes" id="UP000018700"/>
    </source>
</evidence>
<dbReference type="PANTHER" id="PTHR10851:SF0">
    <property type="entry name" value="PYRIDOXINE-5'-PHOSPHATE OXIDASE"/>
    <property type="match status" value="1"/>
</dbReference>
<organism evidence="10 11">
    <name type="scientific">Candidatus Endolissoclinum faulkneri L5</name>
    <dbReference type="NCBI Taxonomy" id="1401328"/>
    <lineage>
        <taxon>Bacteria</taxon>
        <taxon>Pseudomonadati</taxon>
        <taxon>Pseudomonadota</taxon>
        <taxon>Alphaproteobacteria</taxon>
        <taxon>Rhodospirillales</taxon>
        <taxon>Rhodospirillaceae</taxon>
        <taxon>Candidatus Endolissoclinum</taxon>
    </lineage>
</organism>
<evidence type="ECO:0000256" key="1">
    <source>
        <dbReference type="ARBA" id="ARBA00007301"/>
    </source>
</evidence>
<dbReference type="HOGENOM" id="CLU_032263_2_2_5"/>
<dbReference type="UniPathway" id="UPA01068">
    <property type="reaction ID" value="UER00304"/>
</dbReference>
<gene>
    <name evidence="6 10" type="primary">pdxH</name>
    <name evidence="10" type="ORF">P856_310</name>
</gene>
<dbReference type="EC" id="1.4.3.5" evidence="6"/>
<dbReference type="PANTHER" id="PTHR10851">
    <property type="entry name" value="PYRIDOXINE-5-PHOSPHATE OXIDASE"/>
    <property type="match status" value="1"/>
</dbReference>
<dbReference type="NCBIfam" id="TIGR00558">
    <property type="entry name" value="pdxH"/>
    <property type="match status" value="1"/>
</dbReference>
<evidence type="ECO:0000259" key="9">
    <source>
        <dbReference type="Pfam" id="PF10590"/>
    </source>
</evidence>
<dbReference type="KEGG" id="efk:P856_310"/>
<comment type="catalytic activity">
    <reaction evidence="6">
        <text>pyridoxamine 5'-phosphate + O2 + H2O = pyridoxal 5'-phosphate + H2O2 + NH4(+)</text>
        <dbReference type="Rhea" id="RHEA:15817"/>
        <dbReference type="ChEBI" id="CHEBI:15377"/>
        <dbReference type="ChEBI" id="CHEBI:15379"/>
        <dbReference type="ChEBI" id="CHEBI:16240"/>
        <dbReference type="ChEBI" id="CHEBI:28938"/>
        <dbReference type="ChEBI" id="CHEBI:58451"/>
        <dbReference type="ChEBI" id="CHEBI:597326"/>
        <dbReference type="EC" id="1.4.3.5"/>
    </reaction>
</comment>
<evidence type="ECO:0000256" key="7">
    <source>
        <dbReference type="PIRSR" id="PIRSR000190-2"/>
    </source>
</evidence>
<evidence type="ECO:0000256" key="4">
    <source>
        <dbReference type="ARBA" id="ARBA00023002"/>
    </source>
</evidence>
<dbReference type="InterPro" id="IPR011576">
    <property type="entry name" value="Pyridox_Oxase_N"/>
</dbReference>
<comment type="subunit">
    <text evidence="6">Homodimer.</text>
</comment>
<comment type="function">
    <text evidence="6">Catalyzes the oxidation of either pyridoxine 5'-phosphate (PNP) or pyridoxamine 5'-phosphate (PMP) into pyridoxal 5'-phosphate (PLP).</text>
</comment>